<dbReference type="EMBL" id="ANIZ01003556">
    <property type="protein sequence ID" value="ETI32843.1"/>
    <property type="molecule type" value="Genomic_DNA"/>
</dbReference>
<proteinExistence type="predicted"/>
<organism evidence="1 2">
    <name type="scientific">Phytophthora nicotianae P1569</name>
    <dbReference type="NCBI Taxonomy" id="1317065"/>
    <lineage>
        <taxon>Eukaryota</taxon>
        <taxon>Sar</taxon>
        <taxon>Stramenopiles</taxon>
        <taxon>Oomycota</taxon>
        <taxon>Peronosporomycetes</taxon>
        <taxon>Peronosporales</taxon>
        <taxon>Peronosporaceae</taxon>
        <taxon>Phytophthora</taxon>
    </lineage>
</organism>
<name>V9E2R1_PHYNI</name>
<dbReference type="AlphaFoldDB" id="V9E2R1"/>
<reference evidence="1 2" key="1">
    <citation type="submission" date="2013-11" db="EMBL/GenBank/DDBJ databases">
        <title>The Genome Sequence of Phytophthora parasitica P1569.</title>
        <authorList>
            <consortium name="The Broad Institute Genomics Platform"/>
            <person name="Russ C."/>
            <person name="Tyler B."/>
            <person name="Panabieres F."/>
            <person name="Shan W."/>
            <person name="Tripathy S."/>
            <person name="Grunwald N."/>
            <person name="Machado M."/>
            <person name="Johnson C.S."/>
            <person name="Arredondo F."/>
            <person name="Hong C."/>
            <person name="Coffey M."/>
            <person name="Young S.K."/>
            <person name="Zeng Q."/>
            <person name="Gargeya S."/>
            <person name="Fitzgerald M."/>
            <person name="Abouelleil A."/>
            <person name="Alvarado L."/>
            <person name="Chapman S.B."/>
            <person name="Gainer-Dewar J."/>
            <person name="Goldberg J."/>
            <person name="Griggs A."/>
            <person name="Gujja S."/>
            <person name="Hansen M."/>
            <person name="Howarth C."/>
            <person name="Imamovic A."/>
            <person name="Ireland A."/>
            <person name="Larimer J."/>
            <person name="McCowan C."/>
            <person name="Murphy C."/>
            <person name="Pearson M."/>
            <person name="Poon T.W."/>
            <person name="Priest M."/>
            <person name="Roberts A."/>
            <person name="Saif S."/>
            <person name="Shea T."/>
            <person name="Sykes S."/>
            <person name="Wortman J."/>
            <person name="Nusbaum C."/>
            <person name="Birren B."/>
        </authorList>
    </citation>
    <scope>NUCLEOTIDE SEQUENCE [LARGE SCALE GENOMIC DNA]</scope>
    <source>
        <strain evidence="1 2">P1569</strain>
    </source>
</reference>
<dbReference type="Proteomes" id="UP000018721">
    <property type="component" value="Unassembled WGS sequence"/>
</dbReference>
<comment type="caution">
    <text evidence="1">The sequence shown here is derived from an EMBL/GenBank/DDBJ whole genome shotgun (WGS) entry which is preliminary data.</text>
</comment>
<evidence type="ECO:0000313" key="2">
    <source>
        <dbReference type="Proteomes" id="UP000018721"/>
    </source>
</evidence>
<accession>V9E2R1</accession>
<protein>
    <submittedName>
        <fullName evidence="1">Uncharacterized protein</fullName>
    </submittedName>
</protein>
<gene>
    <name evidence="1" type="ORF">F443_20431</name>
</gene>
<evidence type="ECO:0000313" key="1">
    <source>
        <dbReference type="EMBL" id="ETI32843.1"/>
    </source>
</evidence>
<keyword evidence="2" id="KW-1185">Reference proteome</keyword>
<sequence>MIVYCGDADFICRDTATVDKIQAEAILVRWFLV</sequence>
<dbReference type="HOGENOM" id="CLU_3385874_0_0_1"/>